<keyword evidence="3" id="KW-1185">Reference proteome</keyword>
<accession>A0A9Q0UDR1</accession>
<evidence type="ECO:0000313" key="3">
    <source>
        <dbReference type="Proteomes" id="UP001151752"/>
    </source>
</evidence>
<dbReference type="Proteomes" id="UP001151752">
    <property type="component" value="Chromosome 11"/>
</dbReference>
<keyword evidence="1" id="KW-0732">Signal</keyword>
<sequence length="53" mass="5903">MITLSWLLPSPLVFPVYASRSRNMSNKGTGTRTSLLAFSFLLSSRLQTSLELL</sequence>
<gene>
    <name evidence="2" type="ORF">OIU74_006206</name>
</gene>
<protein>
    <submittedName>
        <fullName evidence="2">Uncharacterized protein</fullName>
    </submittedName>
</protein>
<reference evidence="2" key="1">
    <citation type="submission" date="2022-11" db="EMBL/GenBank/DDBJ databases">
        <authorList>
            <person name="Hyden B.L."/>
            <person name="Feng K."/>
            <person name="Yates T."/>
            <person name="Jawdy S."/>
            <person name="Smart L.B."/>
            <person name="Muchero W."/>
        </authorList>
    </citation>
    <scope>NUCLEOTIDE SEQUENCE</scope>
    <source>
        <tissue evidence="2">Shoot tip</tissue>
    </source>
</reference>
<dbReference type="AlphaFoldDB" id="A0A9Q0UDR1"/>
<feature type="signal peptide" evidence="1">
    <location>
        <begin position="1"/>
        <end position="18"/>
    </location>
</feature>
<evidence type="ECO:0000256" key="1">
    <source>
        <dbReference type="SAM" id="SignalP"/>
    </source>
</evidence>
<organism evidence="2 3">
    <name type="scientific">Salix koriyanagi</name>
    <dbReference type="NCBI Taxonomy" id="2511006"/>
    <lineage>
        <taxon>Eukaryota</taxon>
        <taxon>Viridiplantae</taxon>
        <taxon>Streptophyta</taxon>
        <taxon>Embryophyta</taxon>
        <taxon>Tracheophyta</taxon>
        <taxon>Spermatophyta</taxon>
        <taxon>Magnoliopsida</taxon>
        <taxon>eudicotyledons</taxon>
        <taxon>Gunneridae</taxon>
        <taxon>Pentapetalae</taxon>
        <taxon>rosids</taxon>
        <taxon>fabids</taxon>
        <taxon>Malpighiales</taxon>
        <taxon>Salicaceae</taxon>
        <taxon>Saliceae</taxon>
        <taxon>Salix</taxon>
    </lineage>
</organism>
<evidence type="ECO:0000313" key="2">
    <source>
        <dbReference type="EMBL" id="KAJ6728107.1"/>
    </source>
</evidence>
<feature type="chain" id="PRO_5040470168" evidence="1">
    <location>
        <begin position="19"/>
        <end position="53"/>
    </location>
</feature>
<comment type="caution">
    <text evidence="2">The sequence shown here is derived from an EMBL/GenBank/DDBJ whole genome shotgun (WGS) entry which is preliminary data.</text>
</comment>
<dbReference type="EMBL" id="JAPFFM010000012">
    <property type="protein sequence ID" value="KAJ6728107.1"/>
    <property type="molecule type" value="Genomic_DNA"/>
</dbReference>
<proteinExistence type="predicted"/>
<reference evidence="2" key="2">
    <citation type="journal article" date="2023" name="Int. J. Mol. Sci.">
        <title>De Novo Assembly and Annotation of 11 Diverse Shrub Willow (Salix) Genomes Reveals Novel Gene Organization in Sex-Linked Regions.</title>
        <authorList>
            <person name="Hyden B."/>
            <person name="Feng K."/>
            <person name="Yates T.B."/>
            <person name="Jawdy S."/>
            <person name="Cereghino C."/>
            <person name="Smart L.B."/>
            <person name="Muchero W."/>
        </authorList>
    </citation>
    <scope>NUCLEOTIDE SEQUENCE</scope>
    <source>
        <tissue evidence="2">Shoot tip</tissue>
    </source>
</reference>
<name>A0A9Q0UDR1_9ROSI</name>